<keyword evidence="1" id="KW-0547">Nucleotide-binding</keyword>
<sequence length="1354" mass="150549">MAENTVSKSTQSVQTDDLSQLSDGFRIQNRRKLLTNFSHALLLYPPSSTLSQISASWKSSSFSHHPKAKLILVYETRDHDGKKIDQPCLNIDEAEKQVRLLRPPADSSPTSGGISNAPKNFPFDGAFSDQDSMDFCTAVLSDQIACLVNGGNGCVIYLNAIDKRSSSRFIGSDSSPDSFGLIPTAIRSLFNALSNQRSTHFYLTVSAIEIPNNTDCKSTDLLSELKNDLDPEGRQIEELKSGVCSWKRAISSGLDDEKTELIAATVAEAAHYLDVALEVSRRHYEVSDSSKSPRHLFFGLNIYRSHSGASATAPNKMEHSQLNLIELIIPEEKSNDSSFKTPSVVEFILNLISGRASPPFGTREPILYDLLRSSLLTEDLVKLSVVLHVSVLSNYYNRNLDLLQQTSKIQHIWKHRSTPKSQRLQVSITERILASGTAQPSNFSSVRLRRLGKRMQKRRLARNNDSSFGQCCEDETISDSELEYTSSSEQSCTTVIYLGRSHPLRKLNAPGRVKRLPLAEKKERLLPFKALFLHEALYKKGDAERTNPIRKAEEKIETTQVRSPMLSHHRRFKSRGGHKAPIGTITNELWVDGPNAMTTVPLSPRTVKKTLHSSLRERSDSISEREQSSGIRRQNITTEKGVPDGKAFDSHENFERQIESRMRKLNWSNDLTDSAKIAKQLEALITPKIDRKVRMGEPFRESRQHKQIDQTQQTANTSDFPTMPNWKYDTFSAMATGNMRGVKPFVKEWVERQNQAIASYLGEQPMSPKHGNKQPRGTTKADVHFHTTNKAAETPQPSRKHRNHESKKQAEADDLIITPNDSASLSRSLPRHVTPEILWATQRHPVDPTPDNLSRVARWVESVSTPEQTPHVMPKGCSKHPLQHSLLCKSCNKTTLASNPPKSPEIPVRVNSAPAARFRSHHGPMAIHTIEESQQTQPASVKAPLDSRKPDGASDPGIHRDRSFGSISGLNTNEEGLKTSPMRKPVLKRFADLFVCSPSANRRRQHSSLHHQQAQHVSKMCVPFFGGVSAESGTSELENEPHEGDLSIDSVGMLFTSMSKGSGPAGDESLFLKSEKTGRAESGGNHRNTEKHSEETQLGRLRIKEAGTKHRFGFLQSPLFSKRSTERNEIPVESANHSPSIHLSKYYHPVQVTKQHQQQDSIAFHCQVVLEKPPNTSHCHHKCVSQSSSSGLGSEHSEQHSLRCHCSVGQTGSRMRRCRMRTHRNRTGVLGTPEVEQEGIVTVKYTNGGHASSGYESVLRDDSELSSQSSSGVSYPWPPAGAKEAGCQTTPSDFAVSALVMSQVSATIPEVLTVSFTDTVTVSQTGDTMQASTTSRSKQFPLLDFIFRPTKVKQ</sequence>
<evidence type="ECO:0000256" key="1">
    <source>
        <dbReference type="ARBA" id="ARBA00022741"/>
    </source>
</evidence>
<reference evidence="4 5" key="2">
    <citation type="submission" date="2018-11" db="EMBL/GenBank/DDBJ databases">
        <authorList>
            <consortium name="Pathogen Informatics"/>
        </authorList>
    </citation>
    <scope>NUCLEOTIDE SEQUENCE [LARGE SCALE GENOMIC DNA]</scope>
</reference>
<feature type="compositionally biased region" description="Polar residues" evidence="3">
    <location>
        <begin position="965"/>
        <end position="974"/>
    </location>
</feature>
<name>A0A158QBU8_HYMDI</name>
<feature type="region of interest" description="Disordered" evidence="3">
    <location>
        <begin position="1077"/>
        <end position="1096"/>
    </location>
</feature>
<dbReference type="EMBL" id="UYSG01000069">
    <property type="protein sequence ID" value="VDL16489.1"/>
    <property type="molecule type" value="Genomic_DNA"/>
</dbReference>
<evidence type="ECO:0000256" key="2">
    <source>
        <dbReference type="ARBA" id="ARBA00022840"/>
    </source>
</evidence>
<dbReference type="STRING" id="6216.A0A158QBU8"/>
<dbReference type="PANTHER" id="PTHR21608">
    <property type="entry name" value="KINESIN-LIKE PROTEIN CG14535"/>
    <property type="match status" value="1"/>
</dbReference>
<dbReference type="GO" id="GO:0005524">
    <property type="term" value="F:ATP binding"/>
    <property type="evidence" value="ECO:0007669"/>
    <property type="project" value="UniProtKB-KW"/>
</dbReference>
<feature type="region of interest" description="Disordered" evidence="3">
    <location>
        <begin position="557"/>
        <end position="578"/>
    </location>
</feature>
<feature type="region of interest" description="Disordered" evidence="3">
    <location>
        <begin position="698"/>
        <end position="722"/>
    </location>
</feature>
<dbReference type="GO" id="GO:0003777">
    <property type="term" value="F:microtubule motor activity"/>
    <property type="evidence" value="ECO:0007669"/>
    <property type="project" value="InterPro"/>
</dbReference>
<feature type="compositionally biased region" description="Basic and acidic residues" evidence="3">
    <location>
        <begin position="698"/>
        <end position="708"/>
    </location>
</feature>
<evidence type="ECO:0000313" key="5">
    <source>
        <dbReference type="Proteomes" id="UP000274504"/>
    </source>
</evidence>
<protein>
    <submittedName>
        <fullName evidence="6">Kinesin motor domain-containing protein</fullName>
    </submittedName>
</protein>
<dbReference type="GO" id="GO:0007018">
    <property type="term" value="P:microtubule-based movement"/>
    <property type="evidence" value="ECO:0007669"/>
    <property type="project" value="InterPro"/>
</dbReference>
<feature type="compositionally biased region" description="Polar residues" evidence="3">
    <location>
        <begin position="786"/>
        <end position="797"/>
    </location>
</feature>
<feature type="compositionally biased region" description="Basic and acidic residues" evidence="3">
    <location>
        <begin position="945"/>
        <end position="963"/>
    </location>
</feature>
<reference evidence="6" key="1">
    <citation type="submission" date="2016-04" db="UniProtKB">
        <authorList>
            <consortium name="WormBaseParasite"/>
        </authorList>
    </citation>
    <scope>IDENTIFICATION</scope>
</reference>
<evidence type="ECO:0000256" key="3">
    <source>
        <dbReference type="SAM" id="MobiDB-lite"/>
    </source>
</evidence>
<dbReference type="Gene3D" id="3.40.850.10">
    <property type="entry name" value="Kinesin motor domain"/>
    <property type="match status" value="1"/>
</dbReference>
<feature type="compositionally biased region" description="Polar residues" evidence="3">
    <location>
        <begin position="628"/>
        <end position="638"/>
    </location>
</feature>
<feature type="compositionally biased region" description="Basic and acidic residues" evidence="3">
    <location>
        <begin position="641"/>
        <end position="650"/>
    </location>
</feature>
<dbReference type="InterPro" id="IPR027640">
    <property type="entry name" value="Kinesin-like_fam"/>
</dbReference>
<evidence type="ECO:0000313" key="6">
    <source>
        <dbReference type="WBParaSite" id="HDID_0000051001-mRNA-1"/>
    </source>
</evidence>
<feature type="compositionally biased region" description="Polar residues" evidence="3">
    <location>
        <begin position="709"/>
        <end position="720"/>
    </location>
</feature>
<proteinExistence type="predicted"/>
<feature type="compositionally biased region" description="Basic and acidic residues" evidence="3">
    <location>
        <begin position="1087"/>
        <end position="1096"/>
    </location>
</feature>
<dbReference type="PANTHER" id="PTHR21608:SF7">
    <property type="entry name" value="KINESIN-LIKE PROTEIN CG14535"/>
    <property type="match status" value="1"/>
</dbReference>
<keyword evidence="2" id="KW-0067">ATP-binding</keyword>
<organism evidence="6">
    <name type="scientific">Hymenolepis diminuta</name>
    <name type="common">Rat tapeworm</name>
    <dbReference type="NCBI Taxonomy" id="6216"/>
    <lineage>
        <taxon>Eukaryota</taxon>
        <taxon>Metazoa</taxon>
        <taxon>Spiralia</taxon>
        <taxon>Lophotrochozoa</taxon>
        <taxon>Platyhelminthes</taxon>
        <taxon>Cestoda</taxon>
        <taxon>Eucestoda</taxon>
        <taxon>Cyclophyllidea</taxon>
        <taxon>Hymenolepididae</taxon>
        <taxon>Hymenolepis</taxon>
    </lineage>
</organism>
<feature type="region of interest" description="Disordered" evidence="3">
    <location>
        <begin position="931"/>
        <end position="978"/>
    </location>
</feature>
<dbReference type="WBParaSite" id="HDID_0000051001-mRNA-1">
    <property type="protein sequence ID" value="HDID_0000051001-mRNA-1"/>
    <property type="gene ID" value="HDID_0000051001"/>
</dbReference>
<feature type="region of interest" description="Disordered" evidence="3">
    <location>
        <begin position="609"/>
        <end position="650"/>
    </location>
</feature>
<dbReference type="InterPro" id="IPR027417">
    <property type="entry name" value="P-loop_NTPase"/>
</dbReference>
<feature type="compositionally biased region" description="Basic residues" evidence="3">
    <location>
        <begin position="567"/>
        <end position="578"/>
    </location>
</feature>
<dbReference type="SUPFAM" id="SSF52540">
    <property type="entry name" value="P-loop containing nucleoside triphosphate hydrolases"/>
    <property type="match status" value="1"/>
</dbReference>
<dbReference type="OrthoDB" id="6271244at2759"/>
<dbReference type="InterPro" id="IPR036961">
    <property type="entry name" value="Kinesin_motor_dom_sf"/>
</dbReference>
<feature type="compositionally biased region" description="Low complexity" evidence="3">
    <location>
        <begin position="1265"/>
        <end position="1274"/>
    </location>
</feature>
<gene>
    <name evidence="4" type="ORF">HDID_LOCUS511</name>
</gene>
<feature type="region of interest" description="Disordered" evidence="3">
    <location>
        <begin position="760"/>
        <end position="828"/>
    </location>
</feature>
<feature type="compositionally biased region" description="Basic and acidic residues" evidence="3">
    <location>
        <begin position="614"/>
        <end position="627"/>
    </location>
</feature>
<evidence type="ECO:0000313" key="4">
    <source>
        <dbReference type="EMBL" id="VDL16489.1"/>
    </source>
</evidence>
<feature type="region of interest" description="Disordered" evidence="3">
    <location>
        <begin position="1252"/>
        <end position="1286"/>
    </location>
</feature>
<dbReference type="Proteomes" id="UP000274504">
    <property type="component" value="Unassembled WGS sequence"/>
</dbReference>
<accession>A0A158QBU8</accession>